<comment type="subcellular location">
    <subcellularLocation>
        <location evidence="1">Cell membrane</location>
        <topology evidence="1">Multi-pass membrane protein</topology>
    </subcellularLocation>
</comment>
<feature type="region of interest" description="Disordered" evidence="13">
    <location>
        <begin position="445"/>
        <end position="510"/>
    </location>
</feature>
<dbReference type="SUPFAM" id="SSF63380">
    <property type="entry name" value="Riboflavin synthase domain-like"/>
    <property type="match status" value="1"/>
</dbReference>
<feature type="transmembrane region" description="Helical" evidence="14">
    <location>
        <begin position="153"/>
        <end position="172"/>
    </location>
</feature>
<dbReference type="GO" id="GO:0005886">
    <property type="term" value="C:plasma membrane"/>
    <property type="evidence" value="ECO:0007669"/>
    <property type="project" value="UniProtKB-SubCell"/>
</dbReference>
<evidence type="ECO:0000256" key="8">
    <source>
        <dbReference type="ARBA" id="ARBA00022989"/>
    </source>
</evidence>
<dbReference type="AlphaFoldDB" id="A0A0F7ZSM3"/>
<evidence type="ECO:0000256" key="6">
    <source>
        <dbReference type="ARBA" id="ARBA00022692"/>
    </source>
</evidence>
<feature type="transmembrane region" description="Helical" evidence="14">
    <location>
        <begin position="192"/>
        <end position="212"/>
    </location>
</feature>
<reference evidence="16 17" key="1">
    <citation type="journal article" date="2014" name="Genome Biol. Evol.">
        <title>Comparative genomics and transcriptomics analyses reveal divergent lifestyle features of nematode endoparasitic fungus Hirsutella minnesotensis.</title>
        <authorList>
            <person name="Lai Y."/>
            <person name="Liu K."/>
            <person name="Zhang X."/>
            <person name="Zhang X."/>
            <person name="Li K."/>
            <person name="Wang N."/>
            <person name="Shu C."/>
            <person name="Wu Y."/>
            <person name="Wang C."/>
            <person name="Bushley K.E."/>
            <person name="Xiang M."/>
            <person name="Liu X."/>
        </authorList>
    </citation>
    <scope>NUCLEOTIDE SEQUENCE [LARGE SCALE GENOMIC DNA]</scope>
    <source>
        <strain evidence="16 17">3608</strain>
    </source>
</reference>
<evidence type="ECO:0000313" key="17">
    <source>
        <dbReference type="Proteomes" id="UP000054481"/>
    </source>
</evidence>
<dbReference type="PROSITE" id="PS51384">
    <property type="entry name" value="FAD_FR"/>
    <property type="match status" value="1"/>
</dbReference>
<dbReference type="InterPro" id="IPR013121">
    <property type="entry name" value="Fe_red_NAD-bd_6"/>
</dbReference>
<evidence type="ECO:0000256" key="10">
    <source>
        <dbReference type="ARBA" id="ARBA00023065"/>
    </source>
</evidence>
<evidence type="ECO:0000259" key="15">
    <source>
        <dbReference type="PROSITE" id="PS51384"/>
    </source>
</evidence>
<dbReference type="EC" id="1.16.1.9" evidence="3"/>
<evidence type="ECO:0000256" key="13">
    <source>
        <dbReference type="SAM" id="MobiDB-lite"/>
    </source>
</evidence>
<comment type="catalytic activity">
    <reaction evidence="12">
        <text>2 a Fe(II)-siderophore + NADP(+) + H(+) = 2 a Fe(III)-siderophore + NADPH</text>
        <dbReference type="Rhea" id="RHEA:28795"/>
        <dbReference type="Rhea" id="RHEA-COMP:11342"/>
        <dbReference type="Rhea" id="RHEA-COMP:11344"/>
        <dbReference type="ChEBI" id="CHEBI:15378"/>
        <dbReference type="ChEBI" id="CHEBI:29033"/>
        <dbReference type="ChEBI" id="CHEBI:29034"/>
        <dbReference type="ChEBI" id="CHEBI:57783"/>
        <dbReference type="ChEBI" id="CHEBI:58349"/>
        <dbReference type="EC" id="1.16.1.9"/>
    </reaction>
</comment>
<protein>
    <recommendedName>
        <fullName evidence="3">ferric-chelate reductase (NADPH)</fullName>
        <ecNumber evidence="3">1.16.1.9</ecNumber>
    </recommendedName>
</protein>
<dbReference type="InterPro" id="IPR039261">
    <property type="entry name" value="FNR_nucleotide-bd"/>
</dbReference>
<evidence type="ECO:0000256" key="4">
    <source>
        <dbReference type="ARBA" id="ARBA00022448"/>
    </source>
</evidence>
<feature type="transmembrane region" description="Helical" evidence="14">
    <location>
        <begin position="115"/>
        <end position="133"/>
    </location>
</feature>
<keyword evidence="11 14" id="KW-0472">Membrane</keyword>
<feature type="domain" description="FAD-binding FR-type" evidence="15">
    <location>
        <begin position="265"/>
        <end position="366"/>
    </location>
</feature>
<feature type="transmembrane region" description="Helical" evidence="14">
    <location>
        <begin position="218"/>
        <end position="236"/>
    </location>
</feature>
<dbReference type="GO" id="GO:0015677">
    <property type="term" value="P:copper ion import"/>
    <property type="evidence" value="ECO:0007669"/>
    <property type="project" value="TreeGrafter"/>
</dbReference>
<evidence type="ECO:0000256" key="7">
    <source>
        <dbReference type="ARBA" id="ARBA00022982"/>
    </source>
</evidence>
<gene>
    <name evidence="16" type="ORF">HIM_09007</name>
</gene>
<keyword evidence="6 14" id="KW-0812">Transmembrane</keyword>
<evidence type="ECO:0000256" key="12">
    <source>
        <dbReference type="ARBA" id="ARBA00048483"/>
    </source>
</evidence>
<keyword evidence="7" id="KW-0249">Electron transport</keyword>
<dbReference type="SFLD" id="SFLDS00052">
    <property type="entry name" value="Ferric_Reductase_Domain"/>
    <property type="match status" value="1"/>
</dbReference>
<keyword evidence="8 14" id="KW-1133">Transmembrane helix</keyword>
<proteinExistence type="inferred from homology"/>
<dbReference type="PANTHER" id="PTHR32361">
    <property type="entry name" value="FERRIC/CUPRIC REDUCTASE TRANSMEMBRANE COMPONENT"/>
    <property type="match status" value="1"/>
</dbReference>
<sequence length="580" mass="63406">MAGSGSSDAAFKAKLNKRTHYNEWLMLALILSLAAIALGFVVLHHVRRLGRRAEGNDRPSPVARLSRNVRRVALCNVKGLPSVGHVGVVAAYAAINVVIAFVNITHSPLPLITNVAARMAWVALGNLVVVIFLALKNTPLGYISPWSYEKLNILHQVAGYTTVTAVILHASLYSAYFMEGGNWRKLLRKEEIYGMVAGISLLLVGFSGAILRRWWYEIFFVSHIVFWILAIVMVPLHQPSLSRKVIVVSAVVVGLWVVDRVFRFARFLLYSVNNSVKLTPLSGGSTRVTLAKAPVGTVAGQHCFLWIPKVRPFETHPFTVASLDPLEFVVATHSGFTRALNEYAVSHRHISLMGSVEGPYGSSLDAAGYDTIVMVAGGSGASFAFGVVMTMLQKMRSDESKHIVFIWTVRESSYLEWFNQQLKTLRADNRVSTLLFVTREQAPQLLKEKAEPQSPSSSLTRGNENDLEAARSVSHSSAGWSETERSRPSDAGTSVTHVGTSATQVATERPSAVHGIPIAYERPDVAGLVRKAIQDTPRGKRVLALTCGPKKMSDNVRNTTASCIGADGPAVELHCEQFGW</sequence>
<feature type="transmembrane region" description="Helical" evidence="14">
    <location>
        <begin position="24"/>
        <end position="46"/>
    </location>
</feature>
<dbReference type="InterPro" id="IPR017938">
    <property type="entry name" value="Riboflavin_synthase-like_b-brl"/>
</dbReference>
<dbReference type="InterPro" id="IPR013112">
    <property type="entry name" value="FAD-bd_8"/>
</dbReference>
<keyword evidence="4" id="KW-0813">Transport</keyword>
<dbReference type="InterPro" id="IPR013130">
    <property type="entry name" value="Fe3_Rdtase_TM_dom"/>
</dbReference>
<dbReference type="InterPro" id="IPR051410">
    <property type="entry name" value="Ferric/Cupric_Reductase"/>
</dbReference>
<dbReference type="Proteomes" id="UP000054481">
    <property type="component" value="Unassembled WGS sequence"/>
</dbReference>
<organism evidence="16 17">
    <name type="scientific">Hirsutella minnesotensis 3608</name>
    <dbReference type="NCBI Taxonomy" id="1043627"/>
    <lineage>
        <taxon>Eukaryota</taxon>
        <taxon>Fungi</taxon>
        <taxon>Dikarya</taxon>
        <taxon>Ascomycota</taxon>
        <taxon>Pezizomycotina</taxon>
        <taxon>Sordariomycetes</taxon>
        <taxon>Hypocreomycetidae</taxon>
        <taxon>Hypocreales</taxon>
        <taxon>Ophiocordycipitaceae</taxon>
        <taxon>Hirsutella</taxon>
    </lineage>
</organism>
<evidence type="ECO:0000256" key="14">
    <source>
        <dbReference type="SAM" id="Phobius"/>
    </source>
</evidence>
<dbReference type="GO" id="GO:0006826">
    <property type="term" value="P:iron ion transport"/>
    <property type="evidence" value="ECO:0007669"/>
    <property type="project" value="TreeGrafter"/>
</dbReference>
<evidence type="ECO:0000256" key="11">
    <source>
        <dbReference type="ARBA" id="ARBA00023136"/>
    </source>
</evidence>
<dbReference type="Pfam" id="PF01794">
    <property type="entry name" value="Ferric_reduct"/>
    <property type="match status" value="1"/>
</dbReference>
<dbReference type="SFLD" id="SFLDG01168">
    <property type="entry name" value="Ferric_reductase_subgroup_(FRE"/>
    <property type="match status" value="1"/>
</dbReference>
<dbReference type="EMBL" id="KQ030568">
    <property type="protein sequence ID" value="KJZ71613.1"/>
    <property type="molecule type" value="Genomic_DNA"/>
</dbReference>
<dbReference type="Pfam" id="PF08022">
    <property type="entry name" value="FAD_binding_8"/>
    <property type="match status" value="1"/>
</dbReference>
<dbReference type="GO" id="GO:0052851">
    <property type="term" value="F:ferric-chelate reductase (NADPH) activity"/>
    <property type="evidence" value="ECO:0007669"/>
    <property type="project" value="UniProtKB-EC"/>
</dbReference>
<feature type="transmembrane region" description="Helical" evidence="14">
    <location>
        <begin position="83"/>
        <end position="103"/>
    </location>
</feature>
<feature type="transmembrane region" description="Helical" evidence="14">
    <location>
        <begin position="372"/>
        <end position="392"/>
    </location>
</feature>
<evidence type="ECO:0000256" key="9">
    <source>
        <dbReference type="ARBA" id="ARBA00023002"/>
    </source>
</evidence>
<dbReference type="SUPFAM" id="SSF52343">
    <property type="entry name" value="Ferredoxin reductase-like, C-terminal NADP-linked domain"/>
    <property type="match status" value="1"/>
</dbReference>
<evidence type="ECO:0000313" key="16">
    <source>
        <dbReference type="EMBL" id="KJZ71613.1"/>
    </source>
</evidence>
<feature type="transmembrane region" description="Helical" evidence="14">
    <location>
        <begin position="245"/>
        <end position="265"/>
    </location>
</feature>
<evidence type="ECO:0000256" key="3">
    <source>
        <dbReference type="ARBA" id="ARBA00012668"/>
    </source>
</evidence>
<dbReference type="CDD" id="cd06186">
    <property type="entry name" value="NOX_Duox_like_FAD_NADP"/>
    <property type="match status" value="1"/>
</dbReference>
<keyword evidence="10" id="KW-0406">Ion transport</keyword>
<evidence type="ECO:0000256" key="5">
    <source>
        <dbReference type="ARBA" id="ARBA00022475"/>
    </source>
</evidence>
<feature type="compositionally biased region" description="Polar residues" evidence="13">
    <location>
        <begin position="453"/>
        <end position="462"/>
    </location>
</feature>
<name>A0A0F7ZSM3_9HYPO</name>
<evidence type="ECO:0000256" key="2">
    <source>
        <dbReference type="ARBA" id="ARBA00006278"/>
    </source>
</evidence>
<dbReference type="GO" id="GO:0006879">
    <property type="term" value="P:intracellular iron ion homeostasis"/>
    <property type="evidence" value="ECO:0007669"/>
    <property type="project" value="TreeGrafter"/>
</dbReference>
<dbReference type="PANTHER" id="PTHR32361:SF28">
    <property type="entry name" value="FRP1P"/>
    <property type="match status" value="1"/>
</dbReference>
<feature type="compositionally biased region" description="Polar residues" evidence="13">
    <location>
        <begin position="491"/>
        <end position="506"/>
    </location>
</feature>
<dbReference type="Pfam" id="PF08030">
    <property type="entry name" value="NAD_binding_6"/>
    <property type="match status" value="1"/>
</dbReference>
<dbReference type="OrthoDB" id="10006946at2759"/>
<comment type="similarity">
    <text evidence="2">Belongs to the ferric reductase (FRE) family.</text>
</comment>
<evidence type="ECO:0000256" key="1">
    <source>
        <dbReference type="ARBA" id="ARBA00004651"/>
    </source>
</evidence>
<keyword evidence="9" id="KW-0560">Oxidoreductase</keyword>
<dbReference type="Gene3D" id="3.40.50.80">
    <property type="entry name" value="Nucleotide-binding domain of ferredoxin-NADP reductase (FNR) module"/>
    <property type="match status" value="1"/>
</dbReference>
<keyword evidence="5" id="KW-1003">Cell membrane</keyword>
<keyword evidence="17" id="KW-1185">Reference proteome</keyword>
<accession>A0A0F7ZSM3</accession>
<dbReference type="InterPro" id="IPR017927">
    <property type="entry name" value="FAD-bd_FR_type"/>
</dbReference>